<dbReference type="KEGG" id="dli:dnl_57190"/>
<accession>A0A975BDS3</accession>
<name>A0A975BDS3_9BACT</name>
<dbReference type="Proteomes" id="UP000663720">
    <property type="component" value="Chromosome"/>
</dbReference>
<proteinExistence type="predicted"/>
<dbReference type="AlphaFoldDB" id="A0A975BDS3"/>
<dbReference type="EMBL" id="CP061799">
    <property type="protein sequence ID" value="QTA83319.1"/>
    <property type="molecule type" value="Genomic_DNA"/>
</dbReference>
<keyword evidence="1" id="KW-0378">Hydrolase</keyword>
<organism evidence="1 2">
    <name type="scientific">Desulfonema limicola</name>
    <dbReference type="NCBI Taxonomy" id="45656"/>
    <lineage>
        <taxon>Bacteria</taxon>
        <taxon>Pseudomonadati</taxon>
        <taxon>Thermodesulfobacteriota</taxon>
        <taxon>Desulfobacteria</taxon>
        <taxon>Desulfobacterales</taxon>
        <taxon>Desulfococcaceae</taxon>
        <taxon>Desulfonema</taxon>
    </lineage>
</organism>
<dbReference type="Pfam" id="PF09566">
    <property type="entry name" value="RE_SacI"/>
    <property type="match status" value="1"/>
</dbReference>
<dbReference type="RefSeq" id="WP_207689161.1">
    <property type="nucleotide sequence ID" value="NZ_CP061799.1"/>
</dbReference>
<protein>
    <submittedName>
        <fullName evidence="1">Type II restriction endonuclease domain-containing protein</fullName>
    </submittedName>
</protein>
<dbReference type="GO" id="GO:0004519">
    <property type="term" value="F:endonuclease activity"/>
    <property type="evidence" value="ECO:0007669"/>
    <property type="project" value="UniProtKB-KW"/>
</dbReference>
<dbReference type="REBASE" id="472763">
    <property type="entry name" value="Dli5ac10ORF57180P"/>
</dbReference>
<keyword evidence="2" id="KW-1185">Reference proteome</keyword>
<reference evidence="1" key="1">
    <citation type="journal article" date="2021" name="Microb. Physiol.">
        <title>Proteogenomic Insights into the Physiology of Marine, Sulfate-Reducing, Filamentous Desulfonema limicola and Desulfonema magnum.</title>
        <authorList>
            <person name="Schnaars V."/>
            <person name="Wohlbrand L."/>
            <person name="Scheve S."/>
            <person name="Hinrichs C."/>
            <person name="Reinhardt R."/>
            <person name="Rabus R."/>
        </authorList>
    </citation>
    <scope>NUCLEOTIDE SEQUENCE</scope>
    <source>
        <strain evidence="1">5ac10</strain>
    </source>
</reference>
<gene>
    <name evidence="1" type="ORF">dnl_57190</name>
</gene>
<dbReference type="InterPro" id="IPR019066">
    <property type="entry name" value="Restrct_endonuc_II_SacI"/>
</dbReference>
<evidence type="ECO:0000313" key="1">
    <source>
        <dbReference type="EMBL" id="QTA83319.1"/>
    </source>
</evidence>
<sequence>MNPIEILEKLFKDTINRVETSFLEQEISKKVEFVCRCITNRAPIRFLLSCLLAKIHKPEVDIRKPYTEIRGDNTYSGRFYDETYVEIFVAKYRLPCNTTTAFLTPAFRNIDRLLTTDLVLVGKPRQVYVNTLELIDKVFQKKILAENLTKEILRFLIIIKNENEERMNRLIADLSHSDDILPLSSNQVLNLLQQHLKCKNASRLPVLMVSSAYLSVCDKIGETILPLKSHNAADKQTGSLGDVEVTLINDKNIITTYEMKDKKVTKTDINNALNKISNLKNKIDNYIFITTDLIDEEVSDYAKSLYNLTGIEIAVLDCLGFVKHFLHFFHRQRLNFLNIYQDLVINEPNSSVSQPLKESFLILRKTAESE</sequence>
<keyword evidence="1" id="KW-0255">Endonuclease</keyword>
<keyword evidence="1" id="KW-0540">Nuclease</keyword>
<evidence type="ECO:0000313" key="2">
    <source>
        <dbReference type="Proteomes" id="UP000663720"/>
    </source>
</evidence>